<protein>
    <submittedName>
        <fullName evidence="2">Uncharacterized protein</fullName>
    </submittedName>
</protein>
<dbReference type="Proteomes" id="UP000596661">
    <property type="component" value="Chromosome 1"/>
</dbReference>
<keyword evidence="3" id="KW-1185">Reference proteome</keyword>
<evidence type="ECO:0000313" key="2">
    <source>
        <dbReference type="EnsemblPlants" id="cds.evm.model.01.2098"/>
    </source>
</evidence>
<name>A0A803NJQ0_CANSA</name>
<feature type="coiled-coil region" evidence="1">
    <location>
        <begin position="142"/>
        <end position="169"/>
    </location>
</feature>
<dbReference type="Gramene" id="evm.model.01.2098">
    <property type="protein sequence ID" value="cds.evm.model.01.2098"/>
    <property type="gene ID" value="evm.TU.01.2098"/>
</dbReference>
<evidence type="ECO:0000313" key="3">
    <source>
        <dbReference type="Proteomes" id="UP000596661"/>
    </source>
</evidence>
<dbReference type="EnsemblPlants" id="evm.model.01.2098">
    <property type="protein sequence ID" value="cds.evm.model.01.2098"/>
    <property type="gene ID" value="evm.TU.01.2098"/>
</dbReference>
<accession>A0A803NJQ0</accession>
<sequence length="235" mass="25992">MRLSLSYMIDVGPTGGEATPPTSALYVVVTLRGHVEAPPNSGIPSEAEQFLSVPPIPLTLVHLESDHAALRLARYNLVVDAQTKGSAEADVLKWWINKYQDAALRGEYTGEATCEEAAVEVGCFSKNLIDQSYATTIGSQVAGEMLAELEKARKDVEDLKDNVLVEKTLRERDEKKVTNLENSLKGSNKFVPSLNFLLDPEEVYKRLWEKNKELEVALQEKIGGLRLLLLASPRQ</sequence>
<dbReference type="EMBL" id="UZAU01000058">
    <property type="status" value="NOT_ANNOTATED_CDS"/>
    <property type="molecule type" value="Genomic_DNA"/>
</dbReference>
<proteinExistence type="predicted"/>
<organism evidence="2 3">
    <name type="scientific">Cannabis sativa</name>
    <name type="common">Hemp</name>
    <name type="synonym">Marijuana</name>
    <dbReference type="NCBI Taxonomy" id="3483"/>
    <lineage>
        <taxon>Eukaryota</taxon>
        <taxon>Viridiplantae</taxon>
        <taxon>Streptophyta</taxon>
        <taxon>Embryophyta</taxon>
        <taxon>Tracheophyta</taxon>
        <taxon>Spermatophyta</taxon>
        <taxon>Magnoliopsida</taxon>
        <taxon>eudicotyledons</taxon>
        <taxon>Gunneridae</taxon>
        <taxon>Pentapetalae</taxon>
        <taxon>rosids</taxon>
        <taxon>fabids</taxon>
        <taxon>Rosales</taxon>
        <taxon>Cannabaceae</taxon>
        <taxon>Cannabis</taxon>
    </lineage>
</organism>
<reference evidence="2" key="1">
    <citation type="submission" date="2018-11" db="EMBL/GenBank/DDBJ databases">
        <authorList>
            <person name="Grassa J C."/>
        </authorList>
    </citation>
    <scope>NUCLEOTIDE SEQUENCE [LARGE SCALE GENOMIC DNA]</scope>
</reference>
<keyword evidence="1" id="KW-0175">Coiled coil</keyword>
<evidence type="ECO:0000256" key="1">
    <source>
        <dbReference type="SAM" id="Coils"/>
    </source>
</evidence>
<reference evidence="2" key="2">
    <citation type="submission" date="2021-03" db="UniProtKB">
        <authorList>
            <consortium name="EnsemblPlants"/>
        </authorList>
    </citation>
    <scope>IDENTIFICATION</scope>
</reference>
<dbReference type="AlphaFoldDB" id="A0A803NJQ0"/>